<evidence type="ECO:0000256" key="7">
    <source>
        <dbReference type="SAM" id="MobiDB-lite"/>
    </source>
</evidence>
<organism evidence="9 10">
    <name type="scientific">Cladosporium halotolerans</name>
    <dbReference type="NCBI Taxonomy" id="1052096"/>
    <lineage>
        <taxon>Eukaryota</taxon>
        <taxon>Fungi</taxon>
        <taxon>Dikarya</taxon>
        <taxon>Ascomycota</taxon>
        <taxon>Pezizomycotina</taxon>
        <taxon>Dothideomycetes</taxon>
        <taxon>Dothideomycetidae</taxon>
        <taxon>Cladosporiales</taxon>
        <taxon>Cladosporiaceae</taxon>
        <taxon>Cladosporium</taxon>
    </lineage>
</organism>
<feature type="transmembrane region" description="Helical" evidence="8">
    <location>
        <begin position="6"/>
        <end position="31"/>
    </location>
</feature>
<proteinExistence type="predicted"/>
<dbReference type="PANTHER" id="PTHR16133:SF0">
    <property type="entry name" value="ZINC_IRON REGULATED TRANSPORTER-RELATED PROTEIN 102B, ISOFORM E"/>
    <property type="match status" value="1"/>
</dbReference>
<evidence type="ECO:0000256" key="3">
    <source>
        <dbReference type="ARBA" id="ARBA00022692"/>
    </source>
</evidence>
<evidence type="ECO:0000313" key="9">
    <source>
        <dbReference type="EMBL" id="KAL1588958.1"/>
    </source>
</evidence>
<keyword evidence="10" id="KW-1185">Reference proteome</keyword>
<evidence type="ECO:0000256" key="2">
    <source>
        <dbReference type="ARBA" id="ARBA00004394"/>
    </source>
</evidence>
<dbReference type="GO" id="GO:0046873">
    <property type="term" value="F:metal ion transmembrane transporter activity"/>
    <property type="evidence" value="ECO:0007669"/>
    <property type="project" value="InterPro"/>
</dbReference>
<feature type="region of interest" description="Disordered" evidence="7">
    <location>
        <begin position="229"/>
        <end position="259"/>
    </location>
</feature>
<feature type="transmembrane region" description="Helical" evidence="8">
    <location>
        <begin position="326"/>
        <end position="349"/>
    </location>
</feature>
<keyword evidence="4 8" id="KW-1133">Transmembrane helix</keyword>
<evidence type="ECO:0000256" key="6">
    <source>
        <dbReference type="ARBA" id="ARBA00023136"/>
    </source>
</evidence>
<gene>
    <name evidence="9" type="ORF">WHR41_02529</name>
</gene>
<feature type="transmembrane region" description="Helical" evidence="8">
    <location>
        <begin position="290"/>
        <end position="314"/>
    </location>
</feature>
<feature type="transmembrane region" description="Helical" evidence="8">
    <location>
        <begin position="361"/>
        <end position="379"/>
    </location>
</feature>
<evidence type="ECO:0000256" key="4">
    <source>
        <dbReference type="ARBA" id="ARBA00022989"/>
    </source>
</evidence>
<accession>A0AB34KW10</accession>
<feature type="compositionally biased region" description="Basic and acidic residues" evidence="7">
    <location>
        <begin position="171"/>
        <end position="183"/>
    </location>
</feature>
<dbReference type="Pfam" id="PF02535">
    <property type="entry name" value="Zip"/>
    <property type="match status" value="1"/>
</dbReference>
<feature type="compositionally biased region" description="Polar residues" evidence="7">
    <location>
        <begin position="248"/>
        <end position="259"/>
    </location>
</feature>
<evidence type="ECO:0000256" key="8">
    <source>
        <dbReference type="SAM" id="Phobius"/>
    </source>
</evidence>
<dbReference type="AlphaFoldDB" id="A0AB34KW10"/>
<feature type="compositionally biased region" description="Polar residues" evidence="7">
    <location>
        <begin position="229"/>
        <end position="240"/>
    </location>
</feature>
<keyword evidence="6 8" id="KW-0472">Membrane</keyword>
<feature type="compositionally biased region" description="Polar residues" evidence="7">
    <location>
        <begin position="159"/>
        <end position="170"/>
    </location>
</feature>
<reference evidence="9 10" key="1">
    <citation type="journal article" date="2020" name="Microbiol. Resour. Announc.">
        <title>Draft Genome Sequence of a Cladosporium Species Isolated from the Mesophotic Ascidian Didemnum maculosum.</title>
        <authorList>
            <person name="Gioti A."/>
            <person name="Siaperas R."/>
            <person name="Nikolaivits E."/>
            <person name="Le Goff G."/>
            <person name="Ouazzani J."/>
            <person name="Kotoulas G."/>
            <person name="Topakas E."/>
        </authorList>
    </citation>
    <scope>NUCLEOTIDE SEQUENCE [LARGE SCALE GENOMIC DNA]</scope>
    <source>
        <strain evidence="9 10">TM138-S3</strain>
    </source>
</reference>
<dbReference type="InterPro" id="IPR003689">
    <property type="entry name" value="ZIP"/>
</dbReference>
<dbReference type="PANTHER" id="PTHR16133">
    <property type="entry name" value="SOLUTE CARRIER FAMILY 39 ZINC TRANSPORTER , MEMBER 9-RELATED"/>
    <property type="match status" value="1"/>
</dbReference>
<comment type="caution">
    <text evidence="9">The sequence shown here is derived from an EMBL/GenBank/DDBJ whole genome shotgun (WGS) entry which is preliminary data.</text>
</comment>
<dbReference type="GO" id="GO:0006829">
    <property type="term" value="P:zinc ion transport"/>
    <property type="evidence" value="ECO:0007669"/>
    <property type="project" value="InterPro"/>
</dbReference>
<keyword evidence="3 8" id="KW-0812">Transmembrane</keyword>
<feature type="transmembrane region" description="Helical" evidence="8">
    <location>
        <begin position="185"/>
        <end position="202"/>
    </location>
</feature>
<keyword evidence="5" id="KW-0333">Golgi apparatus</keyword>
<comment type="subcellular location">
    <subcellularLocation>
        <location evidence="1">Endomembrane system</location>
        <topology evidence="1">Multi-pass membrane protein</topology>
    </subcellularLocation>
    <subcellularLocation>
        <location evidence="2">Golgi apparatus membrane</location>
    </subcellularLocation>
</comment>
<dbReference type="EMBL" id="JAAQHG020000006">
    <property type="protein sequence ID" value="KAL1588958.1"/>
    <property type="molecule type" value="Genomic_DNA"/>
</dbReference>
<protein>
    <submittedName>
        <fullName evidence="9">Uncharacterized protein</fullName>
    </submittedName>
</protein>
<dbReference type="GeneID" id="96003973"/>
<sequence>MWDGFFILLLLCVVMATASILAGLLPLSFALSKRQLRFITALGTGVLVGTSLVVIIPEGIETVYSSSGSSHGHEKRALPGFHMRRNIENTQPIANVAWTSLAQRDAVGDSYEAGAPAANVGDFITGPDDGFKTEEQTAADLSKQGHPSTDAGHEEMSSLPPSQQKAQPSKANDHHDDEHAGRDPHAYIGVSLIAGFILMYLIDTLPRRASSSSQPQRFQINLTQFSLNRSGTTSIDTESPPQEPDYSASHSNPSVRPSSTTVGLVIHACADGIALGASSSGSPSGSGRNLSVIIFFALMIHKAPAAFGLTTTLLKQGLSKRAARAHLIVFALAAPAGALITWAAVMLLGYGGLPESVSAEFATGILLLFSGGTFLYVAMHTMQDAGEHAEHAADGYAEVPMSGYGEDSGAASKGASEGGVAETFVTVGGMMLPLLFNSFGHGH</sequence>
<name>A0AB34KW10_9PEZI</name>
<dbReference type="RefSeq" id="XP_069232063.1">
    <property type="nucleotide sequence ID" value="XM_069371135.1"/>
</dbReference>
<dbReference type="GO" id="GO:0000139">
    <property type="term" value="C:Golgi membrane"/>
    <property type="evidence" value="ECO:0007669"/>
    <property type="project" value="UniProtKB-SubCell"/>
</dbReference>
<feature type="region of interest" description="Disordered" evidence="7">
    <location>
        <begin position="122"/>
        <end position="183"/>
    </location>
</feature>
<evidence type="ECO:0000256" key="1">
    <source>
        <dbReference type="ARBA" id="ARBA00004127"/>
    </source>
</evidence>
<evidence type="ECO:0000313" key="10">
    <source>
        <dbReference type="Proteomes" id="UP000803884"/>
    </source>
</evidence>
<evidence type="ECO:0000256" key="5">
    <source>
        <dbReference type="ARBA" id="ARBA00023034"/>
    </source>
</evidence>
<dbReference type="Proteomes" id="UP000803884">
    <property type="component" value="Unassembled WGS sequence"/>
</dbReference>
<feature type="transmembrane region" description="Helical" evidence="8">
    <location>
        <begin position="38"/>
        <end position="56"/>
    </location>
</feature>
<dbReference type="InterPro" id="IPR045891">
    <property type="entry name" value="ZIP9"/>
</dbReference>